<dbReference type="OrthoDB" id="6370997at2"/>
<sequence length="117" mass="12404">MPALNGLLWLISYWLIGEVVIHFSGLPISSGVVGMLLLCATLAIIGRVPASIAAAAQPLIALLAMLIMPGVVGVFFILDELAGEWLAILTALLLGTLLSVITTLWLLKRLMGRSNAR</sequence>
<dbReference type="Proteomes" id="UP000218677">
    <property type="component" value="Unassembled WGS sequence"/>
</dbReference>
<feature type="transmembrane region" description="Helical" evidence="6">
    <location>
        <begin position="20"/>
        <end position="46"/>
    </location>
</feature>
<dbReference type="PANTHER" id="PTHR33931">
    <property type="entry name" value="HOLIN-LIKE PROTEIN CIDA-RELATED"/>
    <property type="match status" value="1"/>
</dbReference>
<keyword evidence="2" id="KW-1003">Cell membrane</keyword>
<dbReference type="PANTHER" id="PTHR33931:SF2">
    <property type="entry name" value="HOLIN-LIKE PROTEIN CIDA"/>
    <property type="match status" value="1"/>
</dbReference>
<evidence type="ECO:0000256" key="4">
    <source>
        <dbReference type="ARBA" id="ARBA00022989"/>
    </source>
</evidence>
<dbReference type="EMBL" id="NWUX01000037">
    <property type="protein sequence ID" value="PCF93550.1"/>
    <property type="molecule type" value="Genomic_DNA"/>
</dbReference>
<dbReference type="InterPro" id="IPR005538">
    <property type="entry name" value="LrgA/CidA"/>
</dbReference>
<comment type="caution">
    <text evidence="7">The sequence shown here is derived from an EMBL/GenBank/DDBJ whole genome shotgun (WGS) entry which is preliminary data.</text>
</comment>
<keyword evidence="4 6" id="KW-1133">Transmembrane helix</keyword>
<evidence type="ECO:0000313" key="7">
    <source>
        <dbReference type="EMBL" id="PCF93550.1"/>
    </source>
</evidence>
<feature type="transmembrane region" description="Helical" evidence="6">
    <location>
        <begin position="84"/>
        <end position="107"/>
    </location>
</feature>
<dbReference type="GO" id="GO:0005886">
    <property type="term" value="C:plasma membrane"/>
    <property type="evidence" value="ECO:0007669"/>
    <property type="project" value="UniProtKB-SubCell"/>
</dbReference>
<evidence type="ECO:0000256" key="5">
    <source>
        <dbReference type="ARBA" id="ARBA00023136"/>
    </source>
</evidence>
<keyword evidence="3 6" id="KW-0812">Transmembrane</keyword>
<evidence type="ECO:0000256" key="6">
    <source>
        <dbReference type="SAM" id="Phobius"/>
    </source>
</evidence>
<reference evidence="8" key="1">
    <citation type="submission" date="2017-09" db="EMBL/GenBank/DDBJ databases">
        <authorList>
            <person name="Cho G.-S."/>
            <person name="Oguntoyinbo F.A."/>
            <person name="Cnockaert M."/>
            <person name="Kabisch J."/>
            <person name="Neve H."/>
            <person name="Bockelmann W."/>
            <person name="Wenning M."/>
            <person name="Franz C.M."/>
            <person name="Vandamme P."/>
        </authorList>
    </citation>
    <scope>NUCLEOTIDE SEQUENCE [LARGE SCALE GENOMIC DNA]</scope>
    <source>
        <strain evidence="8">MBT G8648</strain>
    </source>
</reference>
<name>A0A2A4HG13_9GAMM</name>
<proteinExistence type="predicted"/>
<dbReference type="RefSeq" id="WP_096655315.1">
    <property type="nucleotide sequence ID" value="NZ_NWUX01000037.1"/>
</dbReference>
<comment type="subcellular location">
    <subcellularLocation>
        <location evidence="1">Cell membrane</location>
        <topology evidence="1">Multi-pass membrane protein</topology>
    </subcellularLocation>
</comment>
<evidence type="ECO:0000256" key="2">
    <source>
        <dbReference type="ARBA" id="ARBA00022475"/>
    </source>
</evidence>
<protein>
    <submittedName>
        <fullName evidence="7">CidA/LrgA family protein</fullName>
    </submittedName>
</protein>
<dbReference type="AlphaFoldDB" id="A0A2A4HG13"/>
<gene>
    <name evidence="7" type="ORF">CPA45_21820</name>
</gene>
<organism evidence="7 8">
    <name type="scientific">Vreelandella nigrificans</name>
    <dbReference type="NCBI Taxonomy" id="2042704"/>
    <lineage>
        <taxon>Bacteria</taxon>
        <taxon>Pseudomonadati</taxon>
        <taxon>Pseudomonadota</taxon>
        <taxon>Gammaproteobacteria</taxon>
        <taxon>Oceanospirillales</taxon>
        <taxon>Halomonadaceae</taxon>
        <taxon>Vreelandella</taxon>
    </lineage>
</organism>
<evidence type="ECO:0000313" key="8">
    <source>
        <dbReference type="Proteomes" id="UP000218677"/>
    </source>
</evidence>
<evidence type="ECO:0000256" key="1">
    <source>
        <dbReference type="ARBA" id="ARBA00004651"/>
    </source>
</evidence>
<evidence type="ECO:0000256" key="3">
    <source>
        <dbReference type="ARBA" id="ARBA00022692"/>
    </source>
</evidence>
<accession>A0A2A4HG13</accession>
<feature type="transmembrane region" description="Helical" evidence="6">
    <location>
        <begin position="58"/>
        <end position="78"/>
    </location>
</feature>
<dbReference type="Pfam" id="PF03788">
    <property type="entry name" value="LrgA"/>
    <property type="match status" value="1"/>
</dbReference>
<keyword evidence="5 6" id="KW-0472">Membrane</keyword>
<keyword evidence="8" id="KW-1185">Reference proteome</keyword>